<dbReference type="EMBL" id="KC662249">
    <property type="protein sequence ID" value="AGM15665.1"/>
    <property type="molecule type" value="Genomic_DNA"/>
</dbReference>
<evidence type="ECO:0000313" key="2">
    <source>
        <dbReference type="Proteomes" id="UP000204225"/>
    </source>
</evidence>
<keyword evidence="2" id="KW-1185">Reference proteome</keyword>
<accession>A0AC59EXJ9</accession>
<evidence type="ECO:0000313" key="1">
    <source>
        <dbReference type="EMBL" id="AGM15665.1"/>
    </source>
</evidence>
<organism evidence="1 2">
    <name type="scientific">Phaeocystis globosa virus PgV-16T</name>
    <dbReference type="NCBI Taxonomy" id="3071227"/>
    <lineage>
        <taxon>Viruses</taxon>
        <taxon>Varidnaviria</taxon>
        <taxon>Bamfordvirae</taxon>
        <taxon>Nucleocytoviricota</taxon>
        <taxon>Megaviricetes</taxon>
        <taxon>Imitervirales</taxon>
        <taxon>Mesomimiviridae</taxon>
        <taxon>Tethysvirus</taxon>
        <taxon>Tethysvirus hollandense</taxon>
    </lineage>
</organism>
<gene>
    <name evidence="1" type="ORF">PGCG_00354</name>
</gene>
<proteinExistence type="predicted"/>
<name>A0AC59EXJ9_9VIRU</name>
<dbReference type="Proteomes" id="UP000204225">
    <property type="component" value="Segment"/>
</dbReference>
<reference evidence="1 2" key="1">
    <citation type="journal article" date="2013" name="Proc. Natl. Acad. Sci. U.S.A.">
        <title>Genome of Phaeocystis globosa virus PgV-16T highlights the common ancestry of the largest known DNA viruses infecting eukaryotes.</title>
        <authorList>
            <person name="Santini S."/>
            <person name="Jeudy S."/>
            <person name="Bartoli J."/>
            <person name="Poirot O."/>
            <person name="Lescot M."/>
            <person name="Abergel C."/>
            <person name="Barbe V."/>
            <person name="Wommack K.E."/>
            <person name="Noordeloos A.A."/>
            <person name="Brussaard C.P."/>
            <person name="Claverie J.M."/>
        </authorList>
    </citation>
    <scope>NUCLEOTIDE SEQUENCE [LARGE SCALE GENOMIC DNA]</scope>
    <source>
        <strain evidence="1 2">16T</strain>
    </source>
</reference>
<protein>
    <submittedName>
        <fullName evidence="1">Uncharacterized protein</fullName>
    </submittedName>
</protein>
<sequence>MINFLNTISLGLFFLYFVLISGSCGEILNCGLQRFVQNSIWFKHVMILLSIYIFTFILNWYTIDSIVVENYDNKENEEEKGNDEENKTGVNPRLRYLYESFLYSILIYIIFVISTKTEGKYLAIFLLLSVLLVIIQIILKALYGSYTELNLTNLFKSVNDIKNQDINMEKFDDNLILILKFLPFIYLITFMVLMTGLGKYYTRQRKDHTKNWDMIKFIFGNNKCNL</sequence>